<name>A0ABQ5QY36_9ACTN</name>
<proteinExistence type="predicted"/>
<feature type="region of interest" description="Disordered" evidence="1">
    <location>
        <begin position="1"/>
        <end position="43"/>
    </location>
</feature>
<comment type="caution">
    <text evidence="2">The sequence shown here is derived from an EMBL/GenBank/DDBJ whole genome shotgun (WGS) entry which is preliminary data.</text>
</comment>
<dbReference type="Proteomes" id="UP001144280">
    <property type="component" value="Unassembled WGS sequence"/>
</dbReference>
<accession>A0ABQ5QY36</accession>
<evidence type="ECO:0000313" key="3">
    <source>
        <dbReference type="Proteomes" id="UP001144280"/>
    </source>
</evidence>
<dbReference type="EMBL" id="BSDI01000024">
    <property type="protein sequence ID" value="GLH99458.1"/>
    <property type="molecule type" value="Genomic_DNA"/>
</dbReference>
<protein>
    <submittedName>
        <fullName evidence="2">Uncharacterized protein</fullName>
    </submittedName>
</protein>
<reference evidence="2" key="1">
    <citation type="submission" date="2022-12" db="EMBL/GenBank/DDBJ databases">
        <title>New Phytohabitans aurantiacus sp. RD004123 nov., an actinomycete isolated from soil.</title>
        <authorList>
            <person name="Triningsih D.W."/>
            <person name="Harunari E."/>
            <person name="Igarashi Y."/>
        </authorList>
    </citation>
    <scope>NUCLEOTIDE SEQUENCE</scope>
    <source>
        <strain evidence="2">RD004123</strain>
    </source>
</reference>
<organism evidence="2 3">
    <name type="scientific">Phytohabitans aurantiacus</name>
    <dbReference type="NCBI Taxonomy" id="3016789"/>
    <lineage>
        <taxon>Bacteria</taxon>
        <taxon>Bacillati</taxon>
        <taxon>Actinomycetota</taxon>
        <taxon>Actinomycetes</taxon>
        <taxon>Micromonosporales</taxon>
        <taxon>Micromonosporaceae</taxon>
    </lineage>
</organism>
<evidence type="ECO:0000313" key="2">
    <source>
        <dbReference type="EMBL" id="GLH99458.1"/>
    </source>
</evidence>
<gene>
    <name evidence="2" type="ORF">Pa4123_47340</name>
</gene>
<keyword evidence="3" id="KW-1185">Reference proteome</keyword>
<sequence>MLITRASADSSDAPELGRPGSTAATACPDATGTSAPAPTTNASSSLILRLPAIRFLSPYRPCRSAGPEPRCGRRARIRPGAGRNFRPTAGVAGPAVGKAMYRKD</sequence>
<evidence type="ECO:0000256" key="1">
    <source>
        <dbReference type="SAM" id="MobiDB-lite"/>
    </source>
</evidence>
<feature type="compositionally biased region" description="Low complexity" evidence="1">
    <location>
        <begin position="30"/>
        <end position="43"/>
    </location>
</feature>
<feature type="region of interest" description="Disordered" evidence="1">
    <location>
        <begin position="63"/>
        <end position="104"/>
    </location>
</feature>